<gene>
    <name evidence="3" type="ORF">SAMN04488034_101520</name>
</gene>
<keyword evidence="4" id="KW-1185">Reference proteome</keyword>
<sequence>MKHLYLSVILTFIFFTAPDQQLTPPIQNHSSVEYEGASQNWAISSDDQGIIYAANNQGLLSYDGQRWELFPLKNGAVIRSVLPHQGRIYTGSYQEFGYWKRNEKGEMNYTSLMSLLKDPLESEEFWEILAFKNAIYFRSFGAIYKYENEKIEVVKNVGVNKMTVYKDRLLIAVSKKGLFYLEQDGTLEPIENQEMLNGKRVLDLEVDGNEILIGTRDQLFIYKNGKCNTYPHTELNIQLAEHEFNHILKVGDKQLLLATVRNGVLHHEMETGKTSTYNRENGLQNNTVLGMTSVNGKLWLALDDGIDELHLNSSIRFYTDHTGELGAVYDLARYHQKLYAASNTGVYQIQDHTVDLVKGAQGHSWNLEILDNQLYSNHNSGTFRIKDGQMVPIDSRTGSFQILKSAIKNKYLIGNYTGISIYEPSEDSLVNLERVRFPVKKLLFEDPHTLWAEHANEGIYRIGLNQEYSEATFVTRIGAEEEVGHRPKIFSINKQIAILKNQKWYRYNKFKDRLERFPELEEFENHELLLEDENGYWFSNKNDNSLLFTNFRNTRLKIGFEELDHRTVIDNEKIVKAADSLYYLTLKDGFAQIDLQEMISFRKNEQIAAPIVKGLIGKEERYDLSTVPTIPFENGRKLTILAGLPGANGQLHYQLKGDENLEGTINNGSIIFQNLSQGGYQLRLFALSPQGISSAVTTLDFVVEAPWYLSLPMKFVYIILLLGITGIIYLMNKRKLQKHREFLEQKLEKEHQERIERLERKRLEDEIMLKRKELANTTMMAAKKNEVLMDIQGELNKDKDKFSNQYRLKHIMTKINKAIKSKDEWQVFETNFKEVHEDFSKDLLERFPNLTGKDIKLCSYLKMNLTSKEIAPLMGKSVRGVEVHRYRLRKKLKLDSEENLSNYFIKNF</sequence>
<dbReference type="Gene3D" id="2.60.40.10">
    <property type="entry name" value="Immunoglobulins"/>
    <property type="match status" value="1"/>
</dbReference>
<dbReference type="InterPro" id="IPR016032">
    <property type="entry name" value="Sig_transdc_resp-reg_C-effctor"/>
</dbReference>
<keyword evidence="2" id="KW-0812">Transmembrane</keyword>
<name>A0A1H5IVD8_9FLAO</name>
<evidence type="ECO:0008006" key="5">
    <source>
        <dbReference type="Google" id="ProtNLM"/>
    </source>
</evidence>
<dbReference type="Gene3D" id="1.10.10.10">
    <property type="entry name" value="Winged helix-like DNA-binding domain superfamily/Winged helix DNA-binding domain"/>
    <property type="match status" value="1"/>
</dbReference>
<dbReference type="STRING" id="390640.SAMN04488034_101520"/>
<keyword evidence="2" id="KW-1133">Transmembrane helix</keyword>
<feature type="coiled-coil region" evidence="1">
    <location>
        <begin position="733"/>
        <end position="775"/>
    </location>
</feature>
<dbReference type="SUPFAM" id="SSF46894">
    <property type="entry name" value="C-terminal effector domain of the bipartite response regulators"/>
    <property type="match status" value="1"/>
</dbReference>
<dbReference type="OrthoDB" id="1090267at2"/>
<protein>
    <recommendedName>
        <fullName evidence="5">Regulatory protein, luxR family</fullName>
    </recommendedName>
</protein>
<dbReference type="InterPro" id="IPR013783">
    <property type="entry name" value="Ig-like_fold"/>
</dbReference>
<evidence type="ECO:0000256" key="2">
    <source>
        <dbReference type="SAM" id="Phobius"/>
    </source>
</evidence>
<keyword evidence="1" id="KW-0175">Coiled coil</keyword>
<proteinExistence type="predicted"/>
<accession>A0A1H5IVD8</accession>
<organism evidence="3 4">
    <name type="scientific">Salinimicrobium catena</name>
    <dbReference type="NCBI Taxonomy" id="390640"/>
    <lineage>
        <taxon>Bacteria</taxon>
        <taxon>Pseudomonadati</taxon>
        <taxon>Bacteroidota</taxon>
        <taxon>Flavobacteriia</taxon>
        <taxon>Flavobacteriales</taxon>
        <taxon>Flavobacteriaceae</taxon>
        <taxon>Salinimicrobium</taxon>
    </lineage>
</organism>
<dbReference type="Proteomes" id="UP000199448">
    <property type="component" value="Unassembled WGS sequence"/>
</dbReference>
<dbReference type="InterPro" id="IPR036388">
    <property type="entry name" value="WH-like_DNA-bd_sf"/>
</dbReference>
<feature type="transmembrane region" description="Helical" evidence="2">
    <location>
        <begin position="707"/>
        <end position="730"/>
    </location>
</feature>
<evidence type="ECO:0000313" key="4">
    <source>
        <dbReference type="Proteomes" id="UP000199448"/>
    </source>
</evidence>
<dbReference type="AlphaFoldDB" id="A0A1H5IVD8"/>
<dbReference type="EMBL" id="FNUG01000001">
    <property type="protein sequence ID" value="SEE43388.1"/>
    <property type="molecule type" value="Genomic_DNA"/>
</dbReference>
<dbReference type="GO" id="GO:0006355">
    <property type="term" value="P:regulation of DNA-templated transcription"/>
    <property type="evidence" value="ECO:0007669"/>
    <property type="project" value="InterPro"/>
</dbReference>
<dbReference type="GO" id="GO:0003677">
    <property type="term" value="F:DNA binding"/>
    <property type="evidence" value="ECO:0007669"/>
    <property type="project" value="InterPro"/>
</dbReference>
<dbReference type="InterPro" id="IPR015943">
    <property type="entry name" value="WD40/YVTN_repeat-like_dom_sf"/>
</dbReference>
<keyword evidence="2" id="KW-0472">Membrane</keyword>
<dbReference type="Gene3D" id="2.130.10.10">
    <property type="entry name" value="YVTN repeat-like/Quinoprotein amine dehydrogenase"/>
    <property type="match status" value="2"/>
</dbReference>
<evidence type="ECO:0000313" key="3">
    <source>
        <dbReference type="EMBL" id="SEE43388.1"/>
    </source>
</evidence>
<reference evidence="3 4" key="1">
    <citation type="submission" date="2016-10" db="EMBL/GenBank/DDBJ databases">
        <authorList>
            <person name="de Groot N.N."/>
        </authorList>
    </citation>
    <scope>NUCLEOTIDE SEQUENCE [LARGE SCALE GENOMIC DNA]</scope>
    <source>
        <strain evidence="3 4">DSM 23553</strain>
    </source>
</reference>
<evidence type="ECO:0000256" key="1">
    <source>
        <dbReference type="SAM" id="Coils"/>
    </source>
</evidence>